<dbReference type="InterPro" id="IPR049551">
    <property type="entry name" value="PKS_DH_C"/>
</dbReference>
<dbReference type="CDD" id="cd00833">
    <property type="entry name" value="PKS"/>
    <property type="match status" value="3"/>
</dbReference>
<dbReference type="InterPro" id="IPR042104">
    <property type="entry name" value="PKS_dehydratase_sf"/>
</dbReference>
<dbReference type="PANTHER" id="PTHR43775">
    <property type="entry name" value="FATTY ACID SYNTHASE"/>
    <property type="match status" value="1"/>
</dbReference>
<dbReference type="CDD" id="cd08955">
    <property type="entry name" value="KR_2_FAS_SDR_x"/>
    <property type="match status" value="1"/>
</dbReference>
<feature type="domain" description="PKS/mFAS DH" evidence="12">
    <location>
        <begin position="2433"/>
        <end position="2707"/>
    </location>
</feature>
<comment type="pathway">
    <text evidence="2">Lipid metabolism; fatty acid biosynthesis.</text>
</comment>
<evidence type="ECO:0000256" key="3">
    <source>
        <dbReference type="ARBA" id="ARBA00006484"/>
    </source>
</evidence>
<keyword evidence="6" id="KW-0808">Transferase</keyword>
<keyword evidence="4" id="KW-0596">Phosphopantetheine</keyword>
<dbReference type="Pfam" id="PF00550">
    <property type="entry name" value="PP-binding"/>
    <property type="match status" value="2"/>
</dbReference>
<dbReference type="InterPro" id="IPR023213">
    <property type="entry name" value="CAT-like_dom_sf"/>
</dbReference>
<dbReference type="InterPro" id="IPR014030">
    <property type="entry name" value="Ketoacyl_synth_N"/>
</dbReference>
<dbReference type="GO" id="GO:0006633">
    <property type="term" value="P:fatty acid biosynthetic process"/>
    <property type="evidence" value="ECO:0007669"/>
    <property type="project" value="UniProtKB-UniPathway"/>
</dbReference>
<dbReference type="KEGG" id="lok:Loa_02589"/>
<dbReference type="PROSITE" id="PS52004">
    <property type="entry name" value="KS3_2"/>
    <property type="match status" value="3"/>
</dbReference>
<feature type="domain" description="Carrier" evidence="10">
    <location>
        <begin position="1757"/>
        <end position="1834"/>
    </location>
</feature>
<dbReference type="PROSITE" id="PS50075">
    <property type="entry name" value="CARRIER"/>
    <property type="match status" value="2"/>
</dbReference>
<comment type="similarity">
    <text evidence="3">Belongs to the short-chain dehydrogenases/reductases (SDR) family.</text>
</comment>
<dbReference type="Gene3D" id="3.10.129.110">
    <property type="entry name" value="Polyketide synthase dehydratase"/>
    <property type="match status" value="1"/>
</dbReference>
<dbReference type="UniPathway" id="UPA00094"/>
<dbReference type="eggNOG" id="COG1028">
    <property type="taxonomic scope" value="Bacteria"/>
</dbReference>
<evidence type="ECO:0000256" key="4">
    <source>
        <dbReference type="ARBA" id="ARBA00022450"/>
    </source>
</evidence>
<dbReference type="Proteomes" id="UP000018838">
    <property type="component" value="Chromosome"/>
</dbReference>
<dbReference type="PROSITE" id="PS52019">
    <property type="entry name" value="PKS_MFAS_DH"/>
    <property type="match status" value="1"/>
</dbReference>
<dbReference type="InterPro" id="IPR057326">
    <property type="entry name" value="KR_dom"/>
</dbReference>
<comment type="caution">
    <text evidence="8">Lacks conserved residue(s) required for the propagation of feature annotation.</text>
</comment>
<dbReference type="SMART" id="SM00823">
    <property type="entry name" value="PKS_PP"/>
    <property type="match status" value="2"/>
</dbReference>
<dbReference type="PROSITE" id="PS00606">
    <property type="entry name" value="KS3_1"/>
    <property type="match status" value="3"/>
</dbReference>
<dbReference type="GO" id="GO:0004312">
    <property type="term" value="F:fatty acid synthase activity"/>
    <property type="evidence" value="ECO:0007669"/>
    <property type="project" value="TreeGrafter"/>
</dbReference>
<dbReference type="InterPro" id="IPR036736">
    <property type="entry name" value="ACP-like_sf"/>
</dbReference>
<dbReference type="InterPro" id="IPR014031">
    <property type="entry name" value="Ketoacyl_synth_C"/>
</dbReference>
<dbReference type="Gene3D" id="1.10.1240.100">
    <property type="match status" value="2"/>
</dbReference>
<dbReference type="PANTHER" id="PTHR43775:SF37">
    <property type="entry name" value="SI:DKEY-61P9.11"/>
    <property type="match status" value="1"/>
</dbReference>
<dbReference type="SUPFAM" id="SSF47336">
    <property type="entry name" value="ACP-like"/>
    <property type="match status" value="2"/>
</dbReference>
<dbReference type="InterPro" id="IPR006162">
    <property type="entry name" value="Ppantetheine_attach_site"/>
</dbReference>
<dbReference type="SUPFAM" id="SSF52777">
    <property type="entry name" value="CoA-dependent acyltransferases"/>
    <property type="match status" value="1"/>
</dbReference>
<keyword evidence="14" id="KW-1185">Reference proteome</keyword>
<dbReference type="SMART" id="SM00825">
    <property type="entry name" value="PKS_KS"/>
    <property type="match status" value="3"/>
</dbReference>
<keyword evidence="5" id="KW-0597">Phosphoprotein</keyword>
<evidence type="ECO:0000256" key="2">
    <source>
        <dbReference type="ARBA" id="ARBA00005194"/>
    </source>
</evidence>
<dbReference type="Pfam" id="PF21089">
    <property type="entry name" value="PKS_DH_N"/>
    <property type="match status" value="1"/>
</dbReference>
<evidence type="ECO:0000259" key="10">
    <source>
        <dbReference type="PROSITE" id="PS50075"/>
    </source>
</evidence>
<dbReference type="SMART" id="SM00826">
    <property type="entry name" value="PKS_DH"/>
    <property type="match status" value="1"/>
</dbReference>
<dbReference type="Pfam" id="PF02801">
    <property type="entry name" value="Ketoacyl-synt_C"/>
    <property type="match status" value="3"/>
</dbReference>
<comment type="function">
    <text evidence="7">Involved in production of the polyketide antibiotic thailandamide.</text>
</comment>
<feature type="domain" description="Carrier" evidence="10">
    <location>
        <begin position="3161"/>
        <end position="3239"/>
    </location>
</feature>
<evidence type="ECO:0000259" key="12">
    <source>
        <dbReference type="PROSITE" id="PS52019"/>
    </source>
</evidence>
<dbReference type="Gene3D" id="3.40.47.10">
    <property type="match status" value="3"/>
</dbReference>
<evidence type="ECO:0000313" key="13">
    <source>
        <dbReference type="EMBL" id="AHE68126.1"/>
    </source>
</evidence>
<feature type="domain" description="Ketosynthase family 3 (KS3)" evidence="11">
    <location>
        <begin position="1852"/>
        <end position="2276"/>
    </location>
</feature>
<comment type="cofactor">
    <cofactor evidence="1">
        <name>pantetheine 4'-phosphate</name>
        <dbReference type="ChEBI" id="CHEBI:47942"/>
    </cofactor>
</comment>
<dbReference type="InterPro" id="IPR020807">
    <property type="entry name" value="PKS_DH"/>
</dbReference>
<feature type="region of interest" description="C-terminal hotdog fold" evidence="8">
    <location>
        <begin position="2566"/>
        <end position="2707"/>
    </location>
</feature>
<evidence type="ECO:0000256" key="7">
    <source>
        <dbReference type="ARBA" id="ARBA00054155"/>
    </source>
</evidence>
<dbReference type="Pfam" id="PF00668">
    <property type="entry name" value="Condensation"/>
    <property type="match status" value="1"/>
</dbReference>
<feature type="domain" description="Ketosynthase family 3 (KS3)" evidence="11">
    <location>
        <begin position="15"/>
        <end position="443"/>
    </location>
</feature>
<dbReference type="GO" id="GO:0031177">
    <property type="term" value="F:phosphopantetheine binding"/>
    <property type="evidence" value="ECO:0007669"/>
    <property type="project" value="InterPro"/>
</dbReference>
<evidence type="ECO:0000256" key="8">
    <source>
        <dbReference type="PROSITE-ProRule" id="PRU01363"/>
    </source>
</evidence>
<dbReference type="InterPro" id="IPR049552">
    <property type="entry name" value="PKS_DH_N"/>
</dbReference>
<dbReference type="CDD" id="cd05274">
    <property type="entry name" value="KR_FAS_SDR_x"/>
    <property type="match status" value="1"/>
</dbReference>
<dbReference type="Pfam" id="PF14765">
    <property type="entry name" value="PS-DH"/>
    <property type="match status" value="1"/>
</dbReference>
<dbReference type="InterPro" id="IPR013968">
    <property type="entry name" value="PKS_KR"/>
</dbReference>
<evidence type="ECO:0000256" key="6">
    <source>
        <dbReference type="ARBA" id="ARBA00022679"/>
    </source>
</evidence>
<dbReference type="InterPro" id="IPR001242">
    <property type="entry name" value="Condensation_dom"/>
</dbReference>
<dbReference type="SUPFAM" id="SSF51735">
    <property type="entry name" value="NAD(P)-binding Rossmann-fold domains"/>
    <property type="match status" value="3"/>
</dbReference>
<dbReference type="InterPro" id="IPR036291">
    <property type="entry name" value="NAD(P)-bd_dom_sf"/>
</dbReference>
<evidence type="ECO:0000259" key="11">
    <source>
        <dbReference type="PROSITE" id="PS52004"/>
    </source>
</evidence>
<dbReference type="Gene3D" id="3.30.559.10">
    <property type="entry name" value="Chloramphenicol acetyltransferase-like domain"/>
    <property type="match status" value="1"/>
</dbReference>
<feature type="region of interest" description="N-terminal hotdog fold" evidence="8">
    <location>
        <begin position="2433"/>
        <end position="2552"/>
    </location>
</feature>
<gene>
    <name evidence="13" type="ORF">Loa_02589</name>
</gene>
<dbReference type="STRING" id="1268635.Loa_02589"/>
<dbReference type="eggNOG" id="COG4221">
    <property type="taxonomic scope" value="Bacteria"/>
</dbReference>
<dbReference type="SUPFAM" id="SSF53901">
    <property type="entry name" value="Thiolase-like"/>
    <property type="match status" value="3"/>
</dbReference>
<protein>
    <submittedName>
        <fullName evidence="13">KR domain/condensation domain/beta-ketoacyl synthase, N-terminal domain/beta-ketoacyl synthase, C-terminal domain/phosphopantetheine attachment site</fullName>
    </submittedName>
</protein>
<dbReference type="InterPro" id="IPR020806">
    <property type="entry name" value="PKS_PP-bd"/>
</dbReference>
<evidence type="ECO:0000313" key="14">
    <source>
        <dbReference type="Proteomes" id="UP000018838"/>
    </source>
</evidence>
<dbReference type="eggNOG" id="COG3321">
    <property type="taxonomic scope" value="Bacteria"/>
</dbReference>
<dbReference type="EMBL" id="CP004006">
    <property type="protein sequence ID" value="AHE68126.1"/>
    <property type="molecule type" value="Genomic_DNA"/>
</dbReference>
<dbReference type="PROSITE" id="PS00012">
    <property type="entry name" value="PHOSPHOPANTETHEINE"/>
    <property type="match status" value="2"/>
</dbReference>
<dbReference type="InterPro" id="IPR020841">
    <property type="entry name" value="PKS_Beta-ketoAc_synthase_dom"/>
</dbReference>
<dbReference type="Gene3D" id="3.40.50.720">
    <property type="entry name" value="NAD(P)-binding Rossmann-like Domain"/>
    <property type="match status" value="2"/>
</dbReference>
<dbReference type="InterPro" id="IPR049900">
    <property type="entry name" value="PKS_mFAS_DH"/>
</dbReference>
<evidence type="ECO:0000256" key="1">
    <source>
        <dbReference type="ARBA" id="ARBA00001957"/>
    </source>
</evidence>
<dbReference type="FunFam" id="3.40.47.10:FF:000019">
    <property type="entry name" value="Polyketide synthase type I"/>
    <property type="match status" value="2"/>
</dbReference>
<dbReference type="InterPro" id="IPR016039">
    <property type="entry name" value="Thiolase-like"/>
</dbReference>
<evidence type="ECO:0000256" key="9">
    <source>
        <dbReference type="SAM" id="Coils"/>
    </source>
</evidence>
<reference evidence="13 14" key="1">
    <citation type="journal article" date="2013" name="Int. J. Med. Microbiol.">
        <title>Legionella oakridgensis ATCC 33761 genome sequence and phenotypic characterization reveals its replication capacity in amoebae.</title>
        <authorList>
            <person name="Brzuszkiewicz E."/>
            <person name="Schulz T."/>
            <person name="Rydzewski K."/>
            <person name="Daniel R."/>
            <person name="Gillmaier N."/>
            <person name="Dittmann C."/>
            <person name="Holland G."/>
            <person name="Schunder E."/>
            <person name="Lautner M."/>
            <person name="Eisenreich W."/>
            <person name="Luck C."/>
            <person name="Heuner K."/>
        </authorList>
    </citation>
    <scope>NUCLEOTIDE SEQUENCE [LARGE SCALE GENOMIC DNA]</scope>
    <source>
        <strain>OR-10</strain>
        <strain evidence="14">ATCC 33761</strain>
    </source>
</reference>
<organism evidence="13 14">
    <name type="scientific">Legionella oakridgensis ATCC 33761 = DSM 21215</name>
    <dbReference type="NCBI Taxonomy" id="1268635"/>
    <lineage>
        <taxon>Bacteria</taxon>
        <taxon>Pseudomonadati</taxon>
        <taxon>Pseudomonadota</taxon>
        <taxon>Gammaproteobacteria</taxon>
        <taxon>Legionellales</taxon>
        <taxon>Legionellaceae</taxon>
        <taxon>Legionella</taxon>
    </lineage>
</organism>
<sequence>MVKKNRENDVKDVLDEPIAIIGMNCQFPGVETDIEDVDALYKMLIKKQTSIKEVPKDRWNIDEYYDTDRKKADKIISRKGGFLNNIQLFDAAFFKISTAEAKQIDPQQRLFLEVAIRALNHANIPFHSLNDSSTSVYCGISTHEYSQLNYKDNILFNAFTPIGIANSAAAGRLSRFLNLKGPSMAVDTACSSSLSALYLAVLALKNRHCSMAIVGGVHLGLCPESFMALTKATLLSASGQCSSFDVSADGFARSEGCGVIIVKRLNDAIKDHNHIYGVIKSIVMNQDGEGLLAAPNIRAQIALQQAALKQAHLEAHDIDYIETHGTGTVVGDTVEFNAIQCVHQGHHSKDRPLVIGALKSNLGHTISSSGIASLIKALCALKYEAIPPNLHYSTPNKSIEPESIPALLPLETIPFIKRKHKKRYVQISNFGFSGTNVGIVLEEPPEIELKSTMAENAAPYCFAVSAHSEYSLKQMMAHYAPYLRESPASLGDICYTLINCRDHFKYRCAIIANDKETLIKRIESEDYELKKTVIKKDIETIAPDANQIYEYYLSGANIRLDVADTQYNKVNLPLYHFDRKPYWHEAREHTNTSHWLDNLYQQSKEQQIETIKTKILSQLQTLLKKEHVDEYQDFEALGLTKPFMETFDHHLQAMFSPRHKIPPSLSSSSLTVDKLARYLQQVIMPAPVHRQPVIHILDVEPIAVIGMSCRFPKAANIDEFLSLLAHGESGMADIPLERWDNDKYYDPERDALGRLYIKQLGLIDDIKNFDAEFFNISPREAKFMSPQLRVFLETSFHAIENANLALDVIKDSKTGVFVGVGTNEYPRVLANQGVGLDDLNIYFATGNVLNALAGRVAYAFDFNGPIQAIDTACSSSMTAIHNACLSLQAGDCDMALAGGVNILLTPDSNITLSKARMLSPESRCKTFSEDADGYARSEGCGVIVLKRLSAAIKDKDNILAVIKGSAVNSDGKSGGFTVPNGIAQEEVIRSALAKSNLSPKDIDYIEAHGTGTSLADPIEANTLTKIFSDSHSPDNPLYISSVKTNIGHCESASGIAGVIKAVLSLQTRQLFMHLNFKKLNPEIELKNAVIPLNNIDWHKKEGLRYAGVSSFGFSGANAHLILQEAPAKEKVARTLPQESLLVLSAKSRPALELLLSSYQQYLANTQDEFADICYTAATCRSHFLVRVAIKANSAKQAAAMLARHAYTIHQIKKEKDLIQQPSTLEQLQAVYQEGGVINWLGFYKTFGDGFEKVKLPLYEFVRVRHWVDDRDKLKEIPVPKEWAFQVQWEAVALDRNNSKIQGNTWLLIGAKPLAAGFRAQGLQVILEDESYSLDKLSGIIFAASLEPASTNDIDVMIDFQKNVIKKLLNLLKELNNKAVELQLIVLTTNGIAELPAGNLNLSNAPLVGFCKTLVLELPQYHTLLIDVDNAGDEHHAGRVVAEINHNHGDCYEHIIAYRNDKRLAARLKKITLTEKKQTLNSKGRYLITGGCGDLGLVTAQALLSAGARELILISRQVDKPGLKESIKKIQLTYSDATIRPLSLDVSNKEELRHLLSELNEDGLLKGIIHAAGVAIKAPLLAHQDENVDYLFSAKVNGGWYLHELSQGCNLDFFVVYSSVSSSFGSNKESVYGAANSFLDALMAERRRLGLVGTTIQWGPWGEIGMAKQRSRNQDLKRALIDKEQGFSFIKILINGELEHATIISPDYLKFMLDFVPKPLPVFHKCLVDELTSVEPISQNLSPWVSAYLKLDDHRRFKACRDMVSDICKEILELSATEDLNEDDGFFEIGFDSLMITEMATALKKKLEPHLKITVSIGFNYPSINKLAKYIESELNDYLVKENGSPSTPLLVDSAIAVIGMSCSFPNAPDITAFESLLEKGLSGIKDIPMERWDNRKYYDPNKEAPGKSYVNKLGLIEHIKRFDANFFGISPREAKLMDPQQRIFLECCYKALEHANYPSEALRGSLTGVFAGVGPNEYYAQLEKSGFSNEELSAYSITGNVLNLIPGRVAYTFDFKGPSISVDTACSSSLVAIHYACQSLKNHEIDYALAGGVNILLLPESNITLCKANALSPDGQCKTFDEKADGYARGEGCGVVFLKRLTDAIRDNDHILAVIKASAVNNDGKSAGLTVPNGKSQEEVMLKALSQTTLSPDDIEYIEAHGTGTPLGDPIEVHAINNVYGQQRSVENPLYLGTVKTNIGHLESAAGVAGMIKAIISLQKKKIYKHLNFNKLNPAIKINNARLALQTMDWSSTRLKCVGVNAFGFSGTNAHVILQEFPEHAEQVIPKPTKTYLLVLSAKTKTALDKLARHYQHYLATTQHDFGDVCFTVATCRNHYSWRLAMIASSCAEASRKLSAGQFALSHENNVFDLHEDTVLKSLMANYLQGGQIDWTSYYKISRYEFTKVTLPNYAFDDTEFWLDKKGNNAACMNVVHPLLGQMLSLPNHEYLFNQTLDLEVLTYIKQSCVFDKMVLPVSVYVESGLAAAKLVLKQNTIRIEPFHIKRPFYPKQVQELQLQVKPIGLEKYKINVFARQAEHWYLLSDMEIGSPLSSSLNSLNIDELKSSFRERMESSQLYDYFKKHSLCYSEEFQVLQEAYIKRDSILSKVRVKRDHGDGYYCHPLALEGVMQSLLLLGMNDSDYKTYMPYAFKQMTTFQEIPRHVWVYVSQQSSESENERCFDIKFYDDSGLLIGDIEQLKLRPITRNQCISYEPLLQQLYQIQWDPFKLNTSAQAFVPELLVIAKDPEKAKTVLAGLPYQCVSNLDEVKNVEDKNIVFLYEQTQFNELFHCCQTLFKSKPNCFILVTEQAYAVNDKDKVNPYHTMASAFWKSFSNEFEFPHNYTVDLGVKNTLSEILKYLFTANYSENQFAVRDSIYIPRLRKTPLPANVGQQEILFKSDASYLITGGTGGIAKVLITYLMQRGAKHIALISRSGGGDIKNLLETARKEQVFIKHYQADASNYQQMEKIIADIEQGSKPLQGVFHLAGVVQDGLLINLSDEAIQTVLSAKMDSALILHQLTQMIPLDMFVLFSSSASILGARGQANYVAANGFLDGLAHLRRQQGLPAIAINWGPFQAMGMTAHLTQALEHHGFTLLDKEGIELLDVLLRSQLPQIAVCPVNWELYCKYSPKQPWFSELIKNRPATNQHFLNALRQQPTEAYIPRLSQALREITAEVLALDDANQINVDDGLFSLGLDSLMAIEIRNRIHDKLQCPALTLSIEYFINEPSIGKIAKNIADELHHVLDKNPDKLEENCIQEEIALCDFQYTFWVLNKLDYAYNIGTQLQINGKLNKEYVRQAFEFVIGQNSVFWLQFNKEVPVQVLKKQGQFELIYNDMSLNHDDRVLQQEFYNNMLRLIPLTKGPLIRVYLYKINSDLHELHMMIPHIIVDGPSCDLVFNQFKKPMKC</sequence>
<dbReference type="InterPro" id="IPR050091">
    <property type="entry name" value="PKS_NRPS_Biosynth_Enz"/>
</dbReference>
<name>W0BHC0_9GAMM</name>
<accession>W0BHC0</accession>
<dbReference type="Pfam" id="PF22621">
    <property type="entry name" value="CurL-like_PKS_C"/>
    <property type="match status" value="3"/>
</dbReference>
<feature type="coiled-coil region" evidence="9">
    <location>
        <begin position="1357"/>
        <end position="1384"/>
    </location>
</feature>
<dbReference type="Gene3D" id="1.10.1200.10">
    <property type="entry name" value="ACP-like"/>
    <property type="match status" value="2"/>
</dbReference>
<proteinExistence type="inferred from homology"/>
<dbReference type="InterPro" id="IPR009081">
    <property type="entry name" value="PP-bd_ACP"/>
</dbReference>
<dbReference type="SMART" id="SM00822">
    <property type="entry name" value="PKS_KR"/>
    <property type="match status" value="2"/>
</dbReference>
<evidence type="ECO:0000256" key="5">
    <source>
        <dbReference type="ARBA" id="ARBA00022553"/>
    </source>
</evidence>
<dbReference type="InterPro" id="IPR018201">
    <property type="entry name" value="Ketoacyl_synth_AS"/>
</dbReference>
<keyword evidence="9" id="KW-0175">Coiled coil</keyword>
<dbReference type="GO" id="GO:0004315">
    <property type="term" value="F:3-oxoacyl-[acyl-carrier-protein] synthase activity"/>
    <property type="evidence" value="ECO:0007669"/>
    <property type="project" value="InterPro"/>
</dbReference>
<dbReference type="Gene3D" id="3.30.70.3290">
    <property type="match status" value="1"/>
</dbReference>
<dbReference type="HOGENOM" id="CLU_000225_0_0_6"/>
<feature type="domain" description="Ketosynthase family 3 (KS3)" evidence="11">
    <location>
        <begin position="699"/>
        <end position="1124"/>
    </location>
</feature>
<dbReference type="Pfam" id="PF00109">
    <property type="entry name" value="ketoacyl-synt"/>
    <property type="match status" value="3"/>
</dbReference>
<dbReference type="PATRIC" id="fig|1268635.3.peg.2656"/>
<dbReference type="Pfam" id="PF08659">
    <property type="entry name" value="KR"/>
    <property type="match status" value="2"/>
</dbReference>